<dbReference type="PANTHER" id="PTHR10314">
    <property type="entry name" value="CYSTATHIONINE BETA-SYNTHASE"/>
    <property type="match status" value="1"/>
</dbReference>
<dbReference type="InterPro" id="IPR013083">
    <property type="entry name" value="Znf_RING/FYVE/PHD"/>
</dbReference>
<reference evidence="8 9" key="1">
    <citation type="submission" date="2018-08" db="EMBL/GenBank/DDBJ databases">
        <title>Aphanomyces genome sequencing and annotation.</title>
        <authorList>
            <person name="Minardi D."/>
            <person name="Oidtmann B."/>
            <person name="Van Der Giezen M."/>
            <person name="Studholme D.J."/>
        </authorList>
    </citation>
    <scope>NUCLEOTIDE SEQUENCE [LARGE SCALE GENOMIC DNA]</scope>
    <source>
        <strain evidence="8 9">Sv</strain>
    </source>
</reference>
<feature type="non-terminal residue" evidence="8">
    <location>
        <position position="1"/>
    </location>
</feature>
<dbReference type="InterPro" id="IPR011011">
    <property type="entry name" value="Znf_FYVE_PHD"/>
</dbReference>
<protein>
    <recommendedName>
        <fullName evidence="7">FYVE zinc finger domain-containing protein</fullName>
    </recommendedName>
</protein>
<sequence>SHVGDTPLVRINKISAKAGLKCELLAKCEFFNAGGSVKDRIGRQMVLDAEASGRIKPGDTLIEPTSGNTGIGLALAAALRGYRCIITLPEKMSAEKVNVLKALGAEIIRTPTEAAWDSPESHIGVARRLQQEIKNAHILDQYTNPSNPKAHYEGTAEELLYQCDGRIDMIVMSAGTGGTISGIARKLKEKLPNIIVVGVDPVGSILAQPEALNDHNRLCGYKVHKSQPKGGSIHWRLHSEEPGGVKLYEASHFTYATPGMYTYMASVDVVGTLADVTSVGLDQHQSFGLSIHNSTTLRKVVPAHYQSSIASLQLTWCDYKPLTVGLSNAKYDSTMLQSTQRFAKHGRHGMVMAYKSYAVPKWQQPPQGCQRVLNHGSGVVCTESIDQPGLVTVRFIVHIQLPQTSSKLASKHRHWAYLRRVLRWCLGLSSIDKRLRKHRLEQRAPLPAVQLVPKATRSHCFLCRHAFGWLRHRKTNCWGCGEVVCSSCSLPITDSDDVGGEAFAVYFETKTDFDSSSFTTNESHAPVNFYSPDLAQILFPSPASPGQQPQRHTRVTLIDEDLADELYGLHFQPTPVCIFG</sequence>
<feature type="domain" description="FYVE zinc finger" evidence="7">
    <location>
        <begin position="446"/>
        <end position="508"/>
    </location>
</feature>
<keyword evidence="3" id="KW-0479">Metal-binding</keyword>
<dbReference type="CDD" id="cd00065">
    <property type="entry name" value="FYVE_like_SF"/>
    <property type="match status" value="1"/>
</dbReference>
<gene>
    <name evidence="8" type="ORF">DYB35_005006</name>
</gene>
<dbReference type="GO" id="GO:0008270">
    <property type="term" value="F:zinc ion binding"/>
    <property type="evidence" value="ECO:0007669"/>
    <property type="project" value="UniProtKB-KW"/>
</dbReference>
<evidence type="ECO:0000256" key="1">
    <source>
        <dbReference type="ARBA" id="ARBA00001933"/>
    </source>
</evidence>
<evidence type="ECO:0000256" key="2">
    <source>
        <dbReference type="ARBA" id="ARBA00007103"/>
    </source>
</evidence>
<evidence type="ECO:0000313" key="8">
    <source>
        <dbReference type="EMBL" id="RHY97138.1"/>
    </source>
</evidence>
<comment type="similarity">
    <text evidence="2">Belongs to the cysteine synthase/cystathionine beta-synthase family.</text>
</comment>
<dbReference type="FunFam" id="3.40.50.1100:FF:000003">
    <property type="entry name" value="Cystathionine beta-synthase"/>
    <property type="match status" value="1"/>
</dbReference>
<evidence type="ECO:0000313" key="9">
    <source>
        <dbReference type="Proteomes" id="UP000285712"/>
    </source>
</evidence>
<evidence type="ECO:0000256" key="6">
    <source>
        <dbReference type="ARBA" id="ARBA00022898"/>
    </source>
</evidence>
<proteinExistence type="inferred from homology"/>
<keyword evidence="4" id="KW-0863">Zinc-finger</keyword>
<evidence type="ECO:0000256" key="3">
    <source>
        <dbReference type="ARBA" id="ARBA00022723"/>
    </source>
</evidence>
<keyword evidence="5" id="KW-0862">Zinc</keyword>
<dbReference type="Pfam" id="PF00291">
    <property type="entry name" value="PALP"/>
    <property type="match status" value="1"/>
</dbReference>
<dbReference type="EMBL" id="QUTG01002226">
    <property type="protein sequence ID" value="RHY97138.1"/>
    <property type="molecule type" value="Genomic_DNA"/>
</dbReference>
<organism evidence="8 9">
    <name type="scientific">Aphanomyces astaci</name>
    <name type="common">Crayfish plague agent</name>
    <dbReference type="NCBI Taxonomy" id="112090"/>
    <lineage>
        <taxon>Eukaryota</taxon>
        <taxon>Sar</taxon>
        <taxon>Stramenopiles</taxon>
        <taxon>Oomycota</taxon>
        <taxon>Saprolegniomycetes</taxon>
        <taxon>Saprolegniales</taxon>
        <taxon>Verrucalvaceae</taxon>
        <taxon>Aphanomyces</taxon>
    </lineage>
</organism>
<dbReference type="InterPro" id="IPR000306">
    <property type="entry name" value="Znf_FYVE"/>
</dbReference>
<dbReference type="InterPro" id="IPR001926">
    <property type="entry name" value="TrpB-like_PALP"/>
</dbReference>
<dbReference type="SUPFAM" id="SSF57903">
    <property type="entry name" value="FYVE/PHD zinc finger"/>
    <property type="match status" value="1"/>
</dbReference>
<dbReference type="InterPro" id="IPR050214">
    <property type="entry name" value="Cys_Synth/Cystath_Beta-Synth"/>
</dbReference>
<dbReference type="Pfam" id="PF01363">
    <property type="entry name" value="FYVE"/>
    <property type="match status" value="1"/>
</dbReference>
<dbReference type="GO" id="GO:0006535">
    <property type="term" value="P:cysteine biosynthetic process from serine"/>
    <property type="evidence" value="ECO:0007669"/>
    <property type="project" value="InterPro"/>
</dbReference>
<dbReference type="CDD" id="cd01561">
    <property type="entry name" value="CBS_like"/>
    <property type="match status" value="1"/>
</dbReference>
<evidence type="ECO:0000256" key="5">
    <source>
        <dbReference type="ARBA" id="ARBA00022833"/>
    </source>
</evidence>
<dbReference type="InterPro" id="IPR036052">
    <property type="entry name" value="TrpB-like_PALP_sf"/>
</dbReference>
<comment type="caution">
    <text evidence="8">The sequence shown here is derived from an EMBL/GenBank/DDBJ whole genome shotgun (WGS) entry which is preliminary data.</text>
</comment>
<dbReference type="AlphaFoldDB" id="A0A3R7AJ36"/>
<dbReference type="VEuPathDB" id="FungiDB:H257_08945"/>
<name>A0A3R7AJ36_APHAT</name>
<dbReference type="Proteomes" id="UP000285712">
    <property type="component" value="Unassembled WGS sequence"/>
</dbReference>
<evidence type="ECO:0000256" key="4">
    <source>
        <dbReference type="ARBA" id="ARBA00022771"/>
    </source>
</evidence>
<evidence type="ECO:0000259" key="7">
    <source>
        <dbReference type="SMART" id="SM00064"/>
    </source>
</evidence>
<dbReference type="Gene3D" id="3.30.40.10">
    <property type="entry name" value="Zinc/RING finger domain, C3HC4 (zinc finger)"/>
    <property type="match status" value="1"/>
</dbReference>
<keyword evidence="6" id="KW-0663">Pyridoxal phosphate</keyword>
<dbReference type="InterPro" id="IPR001216">
    <property type="entry name" value="P-phosphate_BS"/>
</dbReference>
<comment type="cofactor">
    <cofactor evidence="1">
        <name>pyridoxal 5'-phosphate</name>
        <dbReference type="ChEBI" id="CHEBI:597326"/>
    </cofactor>
</comment>
<dbReference type="Gene3D" id="3.40.50.1100">
    <property type="match status" value="2"/>
</dbReference>
<dbReference type="SUPFAM" id="SSF53686">
    <property type="entry name" value="Tryptophan synthase beta subunit-like PLP-dependent enzymes"/>
    <property type="match status" value="1"/>
</dbReference>
<accession>A0A3R7AJ36</accession>
<dbReference type="SMART" id="SM00064">
    <property type="entry name" value="FYVE"/>
    <property type="match status" value="1"/>
</dbReference>
<dbReference type="PROSITE" id="PS00901">
    <property type="entry name" value="CYS_SYNTHASE"/>
    <property type="match status" value="1"/>
</dbReference>